<dbReference type="InterPro" id="IPR005151">
    <property type="entry name" value="Tail-specific_protease"/>
</dbReference>
<dbReference type="Proteomes" id="UP000050465">
    <property type="component" value="Unassembled WGS sequence"/>
</dbReference>
<dbReference type="Gene3D" id="3.90.226.10">
    <property type="entry name" value="2-enoyl-CoA Hydratase, Chain A, domain 1"/>
    <property type="match status" value="1"/>
</dbReference>
<dbReference type="CDD" id="cd07563">
    <property type="entry name" value="Peptidase_S41_IRBP"/>
    <property type="match status" value="1"/>
</dbReference>
<dbReference type="PATRIC" id="fig|1666911.3.peg.927"/>
<protein>
    <submittedName>
        <fullName evidence="3">Periplasmic protease</fullName>
    </submittedName>
</protein>
<dbReference type="GO" id="GO:0008236">
    <property type="term" value="F:serine-type peptidase activity"/>
    <property type="evidence" value="ECO:0007669"/>
    <property type="project" value="InterPro"/>
</dbReference>
<reference evidence="3 4" key="1">
    <citation type="submission" date="2015-09" db="EMBL/GenBank/DDBJ databases">
        <title>Identification and resolution of microdiversity through metagenomic sequencing of parallel consortia.</title>
        <authorList>
            <person name="Nelson W.C."/>
            <person name="Romine M.F."/>
            <person name="Lindemann S.R."/>
        </authorList>
    </citation>
    <scope>NUCLEOTIDE SEQUENCE [LARGE SCALE GENOMIC DNA]</scope>
    <source>
        <strain evidence="3">Ana</strain>
    </source>
</reference>
<gene>
    <name evidence="3" type="ORF">HLUCCA11_16260</name>
</gene>
<dbReference type="Gene3D" id="3.30.750.44">
    <property type="match status" value="1"/>
</dbReference>
<name>A0A0P8BKA6_9CYAN</name>
<accession>A0A0P8BKA6</accession>
<dbReference type="SUPFAM" id="SSF52096">
    <property type="entry name" value="ClpP/crotonase"/>
    <property type="match status" value="1"/>
</dbReference>
<dbReference type="InterPro" id="IPR029045">
    <property type="entry name" value="ClpP/crotonase-like_dom_sf"/>
</dbReference>
<keyword evidence="3" id="KW-0645">Protease</keyword>
<dbReference type="Pfam" id="PF11918">
    <property type="entry name" value="Peptidase_S41_N"/>
    <property type="match status" value="1"/>
</dbReference>
<dbReference type="EMBL" id="LJZR01000023">
    <property type="protein sequence ID" value="KPQ34143.1"/>
    <property type="molecule type" value="Genomic_DNA"/>
</dbReference>
<feature type="domain" description="Tail specific protease" evidence="2">
    <location>
        <begin position="118"/>
        <end position="327"/>
    </location>
</feature>
<feature type="region of interest" description="Disordered" evidence="1">
    <location>
        <begin position="1"/>
        <end position="29"/>
    </location>
</feature>
<sequence length="390" mass="43352">MSASDSASDIGPDIGSDIGSDISPDISPDITRDTRDVAFDFRLEASMRTAVLEAVVEKLDEYAFPEIAHKIQADLRDRLSADGYQDISSGMQLAETLTAQLQALSGDRQLKLYFSPVVLPHLAPQTEIPSAELAHQRRLSELRNFDFNRVERLRGNIGYLELFSFEPPEFAGDAAAAAMQFLAHTSALIIDLRRNRGVSANMVALLTSYLLPAYPSIHLTDLYWPKENRTQQSWTLPHVSGQRYLHKPLYLLTGPDTFSAAEEFAYNLKHLKRAVIVGETTAGGANPGSGFRLHDHFWMFIPTGQAISLATGKNWESTGVLPSFKVPKELALKTAQLLAIRKLLRDEAEGKSIRPLEASLRKELEDSLKIVEGDLDRMQHDLVSNLSKIR</sequence>
<dbReference type="SMART" id="SM00245">
    <property type="entry name" value="TSPc"/>
    <property type="match status" value="1"/>
</dbReference>
<evidence type="ECO:0000256" key="1">
    <source>
        <dbReference type="SAM" id="MobiDB-lite"/>
    </source>
</evidence>
<dbReference type="GO" id="GO:0006508">
    <property type="term" value="P:proteolysis"/>
    <property type="evidence" value="ECO:0007669"/>
    <property type="project" value="UniProtKB-KW"/>
</dbReference>
<proteinExistence type="predicted"/>
<comment type="caution">
    <text evidence="3">The sequence shown here is derived from an EMBL/GenBank/DDBJ whole genome shotgun (WGS) entry which is preliminary data.</text>
</comment>
<evidence type="ECO:0000313" key="4">
    <source>
        <dbReference type="Proteomes" id="UP000050465"/>
    </source>
</evidence>
<organism evidence="3 4">
    <name type="scientific">Phormidesmis priestleyi Ana</name>
    <dbReference type="NCBI Taxonomy" id="1666911"/>
    <lineage>
        <taxon>Bacteria</taxon>
        <taxon>Bacillati</taxon>
        <taxon>Cyanobacteriota</taxon>
        <taxon>Cyanophyceae</taxon>
        <taxon>Leptolyngbyales</taxon>
        <taxon>Leptolyngbyaceae</taxon>
        <taxon>Phormidesmis</taxon>
    </lineage>
</organism>
<dbReference type="Pfam" id="PF03572">
    <property type="entry name" value="Peptidase_S41"/>
    <property type="match status" value="1"/>
</dbReference>
<keyword evidence="3" id="KW-0378">Hydrolase</keyword>
<dbReference type="PANTHER" id="PTHR11261:SF3">
    <property type="entry name" value="RETINOL-BINDING PROTEIN 3"/>
    <property type="match status" value="1"/>
</dbReference>
<dbReference type="PANTHER" id="PTHR11261">
    <property type="entry name" value="INTERPHOTORECEPTOR RETINOID-BINDING PROTEIN"/>
    <property type="match status" value="1"/>
</dbReference>
<dbReference type="AlphaFoldDB" id="A0A0P8BKA6"/>
<evidence type="ECO:0000313" key="3">
    <source>
        <dbReference type="EMBL" id="KPQ34143.1"/>
    </source>
</evidence>
<dbReference type="STRING" id="1666911.HLUCCA11_16260"/>
<evidence type="ECO:0000259" key="2">
    <source>
        <dbReference type="SMART" id="SM00245"/>
    </source>
</evidence>